<feature type="transmembrane region" description="Helical" evidence="1">
    <location>
        <begin position="198"/>
        <end position="218"/>
    </location>
</feature>
<dbReference type="PANTHER" id="PTHR42910">
    <property type="entry name" value="TRANSPORTER SCO4007-RELATED"/>
    <property type="match status" value="1"/>
</dbReference>
<dbReference type="Gene3D" id="1.20.1250.20">
    <property type="entry name" value="MFS general substrate transporter like domains"/>
    <property type="match status" value="1"/>
</dbReference>
<evidence type="ECO:0008006" key="4">
    <source>
        <dbReference type="Google" id="ProtNLM"/>
    </source>
</evidence>
<dbReference type="EMBL" id="JBHTIS010001201">
    <property type="protein sequence ID" value="MFD1047690.1"/>
    <property type="molecule type" value="Genomic_DNA"/>
</dbReference>
<keyword evidence="1" id="KW-1133">Transmembrane helix</keyword>
<keyword evidence="3" id="KW-1185">Reference proteome</keyword>
<keyword evidence="1" id="KW-0472">Membrane</keyword>
<accession>A0ABW3MDB9</accession>
<comment type="caution">
    <text evidence="2">The sequence shown here is derived from an EMBL/GenBank/DDBJ whole genome shotgun (WGS) entry which is preliminary data.</text>
</comment>
<keyword evidence="1" id="KW-0812">Transmembrane</keyword>
<feature type="transmembrane region" description="Helical" evidence="1">
    <location>
        <begin position="83"/>
        <end position="101"/>
    </location>
</feature>
<feature type="transmembrane region" description="Helical" evidence="1">
    <location>
        <begin position="108"/>
        <end position="127"/>
    </location>
</feature>
<evidence type="ECO:0000256" key="1">
    <source>
        <dbReference type="SAM" id="Phobius"/>
    </source>
</evidence>
<organism evidence="2 3">
    <name type="scientific">Kibdelosporangium lantanae</name>
    <dbReference type="NCBI Taxonomy" id="1497396"/>
    <lineage>
        <taxon>Bacteria</taxon>
        <taxon>Bacillati</taxon>
        <taxon>Actinomycetota</taxon>
        <taxon>Actinomycetes</taxon>
        <taxon>Pseudonocardiales</taxon>
        <taxon>Pseudonocardiaceae</taxon>
        <taxon>Kibdelosporangium</taxon>
    </lineage>
</organism>
<feature type="transmembrane region" description="Helical" evidence="1">
    <location>
        <begin position="172"/>
        <end position="192"/>
    </location>
</feature>
<dbReference type="SUPFAM" id="SSF103473">
    <property type="entry name" value="MFS general substrate transporter"/>
    <property type="match status" value="1"/>
</dbReference>
<dbReference type="Proteomes" id="UP001597045">
    <property type="component" value="Unassembled WGS sequence"/>
</dbReference>
<gene>
    <name evidence="2" type="ORF">ACFQ1S_20200</name>
</gene>
<dbReference type="InterPro" id="IPR036259">
    <property type="entry name" value="MFS_trans_sf"/>
</dbReference>
<feature type="transmembrane region" description="Helical" evidence="1">
    <location>
        <begin position="52"/>
        <end position="71"/>
    </location>
</feature>
<reference evidence="3" key="1">
    <citation type="journal article" date="2019" name="Int. J. Syst. Evol. Microbiol.">
        <title>The Global Catalogue of Microorganisms (GCM) 10K type strain sequencing project: providing services to taxonomists for standard genome sequencing and annotation.</title>
        <authorList>
            <consortium name="The Broad Institute Genomics Platform"/>
            <consortium name="The Broad Institute Genome Sequencing Center for Infectious Disease"/>
            <person name="Wu L."/>
            <person name="Ma J."/>
        </authorList>
    </citation>
    <scope>NUCLEOTIDE SEQUENCE [LARGE SCALE GENOMIC DNA]</scope>
    <source>
        <strain evidence="3">JCM 31486</strain>
    </source>
</reference>
<feature type="transmembrane region" description="Helical" evidence="1">
    <location>
        <begin position="133"/>
        <end position="151"/>
    </location>
</feature>
<name>A0ABW3MDB9_9PSEU</name>
<feature type="transmembrane region" description="Helical" evidence="1">
    <location>
        <begin position="25"/>
        <end position="43"/>
    </location>
</feature>
<dbReference type="PANTHER" id="PTHR42910:SF1">
    <property type="entry name" value="MAJOR FACILITATOR SUPERFAMILY (MFS) PROFILE DOMAIN-CONTAINING PROTEIN"/>
    <property type="match status" value="1"/>
</dbReference>
<proteinExistence type="predicted"/>
<sequence>MALLLARVLPRPVETRAVKTGPVGMGLVVAYPRLVGSVFRLFAEVSVLRTRAVVAFLMFMALTLWATSMVLPLTARGLSTTQVGLFGLSAAAGAVGAGRAGRLADRGVAQWVTGMGLVVMVASWPLIALLDQSLWVLGVGVLAFDFGLQSVHVANQSLILRARPEAGSRLTAGYMLCYSIGSATGAITSTVLYAAAGWTWVCVAGGVVSASALVWWVATHRQEIPAAITVAETCHR</sequence>
<evidence type="ECO:0000313" key="3">
    <source>
        <dbReference type="Proteomes" id="UP001597045"/>
    </source>
</evidence>
<evidence type="ECO:0000313" key="2">
    <source>
        <dbReference type="EMBL" id="MFD1047690.1"/>
    </source>
</evidence>
<protein>
    <recommendedName>
        <fullName evidence="4">MFS transporter</fullName>
    </recommendedName>
</protein>